<evidence type="ECO:0000256" key="3">
    <source>
        <dbReference type="SAM" id="MobiDB-lite"/>
    </source>
</evidence>
<dbReference type="EMBL" id="JAAALK010000086">
    <property type="protein sequence ID" value="KAG8082404.1"/>
    <property type="molecule type" value="Genomic_DNA"/>
</dbReference>
<feature type="domain" description="RCC1-like" evidence="4">
    <location>
        <begin position="225"/>
        <end position="555"/>
    </location>
</feature>
<feature type="repeat" description="RCC1" evidence="2">
    <location>
        <begin position="241"/>
        <end position="292"/>
    </location>
</feature>
<reference evidence="5" key="1">
    <citation type="journal article" date="2021" name="bioRxiv">
        <title>Whole Genome Assembly and Annotation of Northern Wild Rice, Zizania palustris L., Supports a Whole Genome Duplication in the Zizania Genus.</title>
        <authorList>
            <person name="Haas M."/>
            <person name="Kono T."/>
            <person name="Macchietto M."/>
            <person name="Millas R."/>
            <person name="McGilp L."/>
            <person name="Shao M."/>
            <person name="Duquette J."/>
            <person name="Hirsch C.N."/>
            <person name="Kimball J."/>
        </authorList>
    </citation>
    <scope>NUCLEOTIDE SEQUENCE</scope>
    <source>
        <tissue evidence="5">Fresh leaf tissue</tissue>
    </source>
</reference>
<accession>A0A8J5THE9</accession>
<dbReference type="PROSITE" id="PS00626">
    <property type="entry name" value="RCC1_2"/>
    <property type="match status" value="1"/>
</dbReference>
<name>A0A8J5THE9_ZIZPA</name>
<dbReference type="Pfam" id="PF25390">
    <property type="entry name" value="WD40_RLD"/>
    <property type="match status" value="1"/>
</dbReference>
<dbReference type="InterPro" id="IPR058923">
    <property type="entry name" value="RCC1-like_dom"/>
</dbReference>
<evidence type="ECO:0000259" key="4">
    <source>
        <dbReference type="Pfam" id="PF25390"/>
    </source>
</evidence>
<sequence>MWHGHKGCLYIQGFFHLSPPPASPNSTEKTHQHPPKSRPFGIALHCKDQAIQHNFIFVFLAAQLNLPQGHCQIVQCPMDATSSNVSKVTHIHNPVNESTNHSSSAHPSAEHSQRHCFRDGAAGELLVNANPTILLHVLSSNNLEPEDLAALEVTCKFFRKPASFPPDLALPLPELAAFDMCQKRSMFNQMKQEEKEMLKQRCGGSWKHVLRYILVGEKNYRREKSQVIAGAGHSIVITAKGEVYSFGANCSGQLGHGDTEDKFKPCLIRSLQGIRITQAAVGSMRTMLVSATGSVYVFGHDIFGGLGIFWTADVKYTSTPKLVESLKDIFVVQASIGGYFSAVLSREGCVYTFSWGHKERLGHGSDLGDVEPRIISAPMLDEIPVVQIAAGNCYLLMLAYRPTGMSVYSVGCGLGGKLGHGRRDSEDIPRMIAHFQYYNIRPMSISAGAWHAAVLSSDGRVLTWGWGYGGCLGHGSTVHMTHPTVVASLINVKAVHVSAGEYTTFVVADNGDVYSFGLGESFNLGFQVNAASGVFPFPKLVPSLAALNEKFVQISSTNTWDWLNEYMGMCHTIALTESGKIYAFGGGIRGQLGARLADDQEKMASPLRVAIDLL</sequence>
<feature type="repeat" description="RCC1" evidence="2">
    <location>
        <begin position="511"/>
        <end position="578"/>
    </location>
</feature>
<evidence type="ECO:0000313" key="6">
    <source>
        <dbReference type="Proteomes" id="UP000729402"/>
    </source>
</evidence>
<evidence type="ECO:0000256" key="2">
    <source>
        <dbReference type="PROSITE-ProRule" id="PRU00235"/>
    </source>
</evidence>
<feature type="repeat" description="RCC1" evidence="2">
    <location>
        <begin position="579"/>
        <end position="614"/>
    </location>
</feature>
<dbReference type="PANTHER" id="PTHR22870:SF198">
    <property type="entry name" value="F-BOX DOMAIN-CONTAINING PROTEIN"/>
    <property type="match status" value="1"/>
</dbReference>
<feature type="repeat" description="RCC1" evidence="2">
    <location>
        <begin position="293"/>
        <end position="347"/>
    </location>
</feature>
<proteinExistence type="predicted"/>
<dbReference type="PROSITE" id="PS50012">
    <property type="entry name" value="RCC1_3"/>
    <property type="match status" value="7"/>
</dbReference>
<dbReference type="PANTHER" id="PTHR22870">
    <property type="entry name" value="REGULATOR OF CHROMOSOME CONDENSATION"/>
    <property type="match status" value="1"/>
</dbReference>
<organism evidence="5 6">
    <name type="scientific">Zizania palustris</name>
    <name type="common">Northern wild rice</name>
    <dbReference type="NCBI Taxonomy" id="103762"/>
    <lineage>
        <taxon>Eukaryota</taxon>
        <taxon>Viridiplantae</taxon>
        <taxon>Streptophyta</taxon>
        <taxon>Embryophyta</taxon>
        <taxon>Tracheophyta</taxon>
        <taxon>Spermatophyta</taxon>
        <taxon>Magnoliopsida</taxon>
        <taxon>Liliopsida</taxon>
        <taxon>Poales</taxon>
        <taxon>Poaceae</taxon>
        <taxon>BOP clade</taxon>
        <taxon>Oryzoideae</taxon>
        <taxon>Oryzeae</taxon>
        <taxon>Zizaniinae</taxon>
        <taxon>Zizania</taxon>
    </lineage>
</organism>
<keyword evidence="1" id="KW-0677">Repeat</keyword>
<comment type="caution">
    <text evidence="5">The sequence shown here is derived from an EMBL/GenBank/DDBJ whole genome shotgun (WGS) entry which is preliminary data.</text>
</comment>
<dbReference type="InterPro" id="IPR051210">
    <property type="entry name" value="Ub_ligase/GEF_domain"/>
</dbReference>
<keyword evidence="6" id="KW-1185">Reference proteome</keyword>
<feature type="repeat" description="RCC1" evidence="2">
    <location>
        <begin position="405"/>
        <end position="458"/>
    </location>
</feature>
<gene>
    <name evidence="5" type="ORF">GUJ93_ZPchr0014g47588</name>
</gene>
<feature type="repeat" description="RCC1" evidence="2">
    <location>
        <begin position="348"/>
        <end position="401"/>
    </location>
</feature>
<evidence type="ECO:0000313" key="5">
    <source>
        <dbReference type="EMBL" id="KAG8082404.1"/>
    </source>
</evidence>
<feature type="repeat" description="RCC1" evidence="2">
    <location>
        <begin position="459"/>
        <end position="510"/>
    </location>
</feature>
<dbReference type="AlphaFoldDB" id="A0A8J5THE9"/>
<protein>
    <recommendedName>
        <fullName evidence="4">RCC1-like domain-containing protein</fullName>
    </recommendedName>
</protein>
<dbReference type="InterPro" id="IPR000408">
    <property type="entry name" value="Reg_chr_condens"/>
</dbReference>
<dbReference type="OrthoDB" id="5981550at2759"/>
<evidence type="ECO:0000256" key="1">
    <source>
        <dbReference type="ARBA" id="ARBA00022737"/>
    </source>
</evidence>
<feature type="region of interest" description="Disordered" evidence="3">
    <location>
        <begin position="93"/>
        <end position="112"/>
    </location>
</feature>
<reference evidence="5" key="2">
    <citation type="submission" date="2021-02" db="EMBL/GenBank/DDBJ databases">
        <authorList>
            <person name="Kimball J.A."/>
            <person name="Haas M.W."/>
            <person name="Macchietto M."/>
            <person name="Kono T."/>
            <person name="Duquette J."/>
            <person name="Shao M."/>
        </authorList>
    </citation>
    <scope>NUCLEOTIDE SEQUENCE</scope>
    <source>
        <tissue evidence="5">Fresh leaf tissue</tissue>
    </source>
</reference>
<dbReference type="Proteomes" id="UP000729402">
    <property type="component" value="Unassembled WGS sequence"/>
</dbReference>